<dbReference type="GO" id="GO:0005524">
    <property type="term" value="F:ATP binding"/>
    <property type="evidence" value="ECO:0007669"/>
    <property type="project" value="UniProtKB-KW"/>
</dbReference>
<dbReference type="CDD" id="cd00082">
    <property type="entry name" value="HisKA"/>
    <property type="match status" value="1"/>
</dbReference>
<dbReference type="InterPro" id="IPR003594">
    <property type="entry name" value="HATPase_dom"/>
</dbReference>
<dbReference type="InterPro" id="IPR036097">
    <property type="entry name" value="HisK_dim/P_sf"/>
</dbReference>
<dbReference type="InterPro" id="IPR005467">
    <property type="entry name" value="His_kinase_dom"/>
</dbReference>
<keyword evidence="8" id="KW-0902">Two-component regulatory system</keyword>
<dbReference type="InterPro" id="IPR035965">
    <property type="entry name" value="PAS-like_dom_sf"/>
</dbReference>
<evidence type="ECO:0000256" key="6">
    <source>
        <dbReference type="ARBA" id="ARBA00022777"/>
    </source>
</evidence>
<proteinExistence type="predicted"/>
<dbReference type="AlphaFoldDB" id="A0A437KBI8"/>
<reference evidence="11 12" key="1">
    <citation type="submission" date="2019-01" db="EMBL/GenBank/DDBJ databases">
        <title>Bacillus sp. M5HDSG1-1, whole genome shotgun sequence.</title>
        <authorList>
            <person name="Tuo L."/>
        </authorList>
    </citation>
    <scope>NUCLEOTIDE SEQUENCE [LARGE SCALE GENOMIC DNA]</scope>
    <source>
        <strain evidence="11 12">M5HDSG1-1</strain>
    </source>
</reference>
<keyword evidence="4" id="KW-0808">Transferase</keyword>
<dbReference type="EMBL" id="RZTZ01000003">
    <property type="protein sequence ID" value="RVT63478.1"/>
    <property type="molecule type" value="Genomic_DNA"/>
</dbReference>
<evidence type="ECO:0000256" key="1">
    <source>
        <dbReference type="ARBA" id="ARBA00000085"/>
    </source>
</evidence>
<keyword evidence="7" id="KW-0067">ATP-binding</keyword>
<dbReference type="Gene3D" id="3.30.450.20">
    <property type="entry name" value="PAS domain"/>
    <property type="match status" value="1"/>
</dbReference>
<keyword evidence="9" id="KW-0472">Membrane</keyword>
<feature type="transmembrane region" description="Helical" evidence="9">
    <location>
        <begin position="214"/>
        <end position="233"/>
    </location>
</feature>
<keyword evidence="9" id="KW-0812">Transmembrane</keyword>
<evidence type="ECO:0000256" key="4">
    <source>
        <dbReference type="ARBA" id="ARBA00022679"/>
    </source>
</evidence>
<dbReference type="Gene3D" id="3.30.565.10">
    <property type="entry name" value="Histidine kinase-like ATPase, C-terminal domain"/>
    <property type="match status" value="1"/>
</dbReference>
<keyword evidence="5" id="KW-0547">Nucleotide-binding</keyword>
<dbReference type="EC" id="2.7.13.3" evidence="2"/>
<evidence type="ECO:0000256" key="7">
    <source>
        <dbReference type="ARBA" id="ARBA00022840"/>
    </source>
</evidence>
<dbReference type="InterPro" id="IPR036890">
    <property type="entry name" value="HATPase_C_sf"/>
</dbReference>
<evidence type="ECO:0000256" key="3">
    <source>
        <dbReference type="ARBA" id="ARBA00022553"/>
    </source>
</evidence>
<comment type="caution">
    <text evidence="11">The sequence shown here is derived from an EMBL/GenBank/DDBJ whole genome shotgun (WGS) entry which is preliminary data.</text>
</comment>
<dbReference type="SUPFAM" id="SSF55874">
    <property type="entry name" value="ATPase domain of HSP90 chaperone/DNA topoisomerase II/histidine kinase"/>
    <property type="match status" value="1"/>
</dbReference>
<protein>
    <recommendedName>
        <fullName evidence="2">histidine kinase</fullName>
        <ecNumber evidence="2">2.7.13.3</ecNumber>
    </recommendedName>
</protein>
<comment type="catalytic activity">
    <reaction evidence="1">
        <text>ATP + protein L-histidine = ADP + protein N-phospho-L-histidine.</text>
        <dbReference type="EC" id="2.7.13.3"/>
    </reaction>
</comment>
<gene>
    <name evidence="11" type="ORF">EM808_09385</name>
</gene>
<evidence type="ECO:0000259" key="10">
    <source>
        <dbReference type="PROSITE" id="PS50109"/>
    </source>
</evidence>
<feature type="transmembrane region" description="Helical" evidence="9">
    <location>
        <begin position="39"/>
        <end position="60"/>
    </location>
</feature>
<feature type="transmembrane region" description="Helical" evidence="9">
    <location>
        <begin position="12"/>
        <end position="32"/>
    </location>
</feature>
<dbReference type="PANTHER" id="PTHR43065">
    <property type="entry name" value="SENSOR HISTIDINE KINASE"/>
    <property type="match status" value="1"/>
</dbReference>
<dbReference type="PANTHER" id="PTHR43065:SF10">
    <property type="entry name" value="PEROXIDE STRESS-ACTIVATED HISTIDINE KINASE MAK3"/>
    <property type="match status" value="1"/>
</dbReference>
<dbReference type="SUPFAM" id="SSF55785">
    <property type="entry name" value="PYP-like sensor domain (PAS domain)"/>
    <property type="match status" value="1"/>
</dbReference>
<evidence type="ECO:0000313" key="11">
    <source>
        <dbReference type="EMBL" id="RVT63478.1"/>
    </source>
</evidence>
<feature type="domain" description="Histidine kinase" evidence="10">
    <location>
        <begin position="371"/>
        <end position="581"/>
    </location>
</feature>
<evidence type="ECO:0000256" key="2">
    <source>
        <dbReference type="ARBA" id="ARBA00012438"/>
    </source>
</evidence>
<evidence type="ECO:0000256" key="5">
    <source>
        <dbReference type="ARBA" id="ARBA00022741"/>
    </source>
</evidence>
<dbReference type="PROSITE" id="PS50109">
    <property type="entry name" value="HIS_KIN"/>
    <property type="match status" value="1"/>
</dbReference>
<dbReference type="InterPro" id="IPR004358">
    <property type="entry name" value="Sig_transdc_His_kin-like_C"/>
</dbReference>
<dbReference type="SMART" id="SM00387">
    <property type="entry name" value="HATPase_c"/>
    <property type="match status" value="1"/>
</dbReference>
<sequence length="581" mass="66637">MRIGQEGSRMEFILLMMVALIPLIISLTVLFFSKTRLAIALSLFLGMLSFWQMDVATLYADEVLSLKWIDTLFRIFRGGSIFIMPIMYYFSYYLVRKNDELRKYRWLINKGVLVTFLLYTVIVYIINFIDFGIESYKWRDDQLLSPSHLLPVYGVGNVFFMVNIVLGYLNTFLLLFITTKIRDIADKKFYVKLVTAAILIFINGNLSGFAFIPLYYSSFNSIFAAIILFIGFFQMQSYKINAMNGEVLKQSEQLEAIMNINPNYLLVMDGETIIKVNDSLCELLKRDSSDLLGKPYSCITNEISMETLKPQKYLDVNGDKHYILWGRKELNFNNEGRRTIYFGMDITEQKRNEQLIISSEKLKVVGEMAASVAHEIRNPLTTIRGFIQLLKEKSNKTGYEDILLEEIDRINHVLKELLILGKPEAIAAARNESLRSQPFAELQNIKLLFQALAIEQNKEIILEDRQNYPTFVTMEKSHFKQVIINVLKNSLEAIPSGSGKVKMIIDCKADSVRIRVIDNGEGINKELLNRIWEPYYTSKEKGNGIGLTVCNRLLQDNDGQMFVKSKEGLGTCITITLPTIG</sequence>
<feature type="transmembrane region" description="Helical" evidence="9">
    <location>
        <begin position="107"/>
        <end position="129"/>
    </location>
</feature>
<keyword evidence="6" id="KW-0418">Kinase</keyword>
<feature type="transmembrane region" description="Helical" evidence="9">
    <location>
        <begin position="72"/>
        <end position="95"/>
    </location>
</feature>
<feature type="transmembrane region" description="Helical" evidence="9">
    <location>
        <begin position="189"/>
        <end position="208"/>
    </location>
</feature>
<evidence type="ECO:0000313" key="12">
    <source>
        <dbReference type="Proteomes" id="UP000288024"/>
    </source>
</evidence>
<keyword evidence="3" id="KW-0597">Phosphoprotein</keyword>
<dbReference type="Proteomes" id="UP000288024">
    <property type="component" value="Unassembled WGS sequence"/>
</dbReference>
<dbReference type="PRINTS" id="PR00344">
    <property type="entry name" value="BCTRLSENSOR"/>
</dbReference>
<dbReference type="InterPro" id="IPR003661">
    <property type="entry name" value="HisK_dim/P_dom"/>
</dbReference>
<dbReference type="Pfam" id="PF02518">
    <property type="entry name" value="HATPase_c"/>
    <property type="match status" value="1"/>
</dbReference>
<evidence type="ECO:0000256" key="8">
    <source>
        <dbReference type="ARBA" id="ARBA00023012"/>
    </source>
</evidence>
<dbReference type="Gene3D" id="1.10.287.130">
    <property type="match status" value="1"/>
</dbReference>
<dbReference type="SUPFAM" id="SSF47384">
    <property type="entry name" value="Homodimeric domain of signal transducing histidine kinase"/>
    <property type="match status" value="1"/>
</dbReference>
<dbReference type="Pfam" id="PF00512">
    <property type="entry name" value="HisKA"/>
    <property type="match status" value="1"/>
</dbReference>
<organism evidence="11 12">
    <name type="scientific">Niallia taxi</name>
    <dbReference type="NCBI Taxonomy" id="2499688"/>
    <lineage>
        <taxon>Bacteria</taxon>
        <taxon>Bacillati</taxon>
        <taxon>Bacillota</taxon>
        <taxon>Bacilli</taxon>
        <taxon>Bacillales</taxon>
        <taxon>Bacillaceae</taxon>
        <taxon>Niallia</taxon>
    </lineage>
</organism>
<dbReference type="SMART" id="SM00388">
    <property type="entry name" value="HisKA"/>
    <property type="match status" value="1"/>
</dbReference>
<name>A0A437KBI8_9BACI</name>
<accession>A0A437KBI8</accession>
<keyword evidence="9" id="KW-1133">Transmembrane helix</keyword>
<dbReference type="GO" id="GO:0000155">
    <property type="term" value="F:phosphorelay sensor kinase activity"/>
    <property type="evidence" value="ECO:0007669"/>
    <property type="project" value="InterPro"/>
</dbReference>
<keyword evidence="12" id="KW-1185">Reference proteome</keyword>
<feature type="transmembrane region" description="Helical" evidence="9">
    <location>
        <begin position="149"/>
        <end position="177"/>
    </location>
</feature>
<evidence type="ECO:0000256" key="9">
    <source>
        <dbReference type="SAM" id="Phobius"/>
    </source>
</evidence>